<accession>A0A396JF02</accession>
<keyword evidence="2" id="KW-0472">Membrane</keyword>
<evidence type="ECO:0000256" key="1">
    <source>
        <dbReference type="SAM" id="MobiDB-lite"/>
    </source>
</evidence>
<evidence type="ECO:0008006" key="4">
    <source>
        <dbReference type="Google" id="ProtNLM"/>
    </source>
</evidence>
<comment type="caution">
    <text evidence="3">The sequence shown here is derived from an EMBL/GenBank/DDBJ whole genome shotgun (WGS) entry which is preliminary data.</text>
</comment>
<evidence type="ECO:0000256" key="2">
    <source>
        <dbReference type="SAM" id="Phobius"/>
    </source>
</evidence>
<keyword evidence="2" id="KW-1133">Transmembrane helix</keyword>
<keyword evidence="2" id="KW-0812">Transmembrane</keyword>
<gene>
    <name evidence="3" type="ORF">MtrunA17_Chr1g0147381</name>
</gene>
<dbReference type="PANTHER" id="PTHR35697:SF1">
    <property type="entry name" value="PROTEIN TRACHEARY ELEMENT DIFFERENTIATION-RELATED 7"/>
    <property type="match status" value="1"/>
</dbReference>
<feature type="compositionally biased region" description="Basic and acidic residues" evidence="1">
    <location>
        <begin position="253"/>
        <end position="264"/>
    </location>
</feature>
<dbReference type="Proteomes" id="UP000265566">
    <property type="component" value="Chromosome 1"/>
</dbReference>
<dbReference type="GO" id="GO:0009834">
    <property type="term" value="P:plant-type secondary cell wall biogenesis"/>
    <property type="evidence" value="ECO:0007669"/>
    <property type="project" value="InterPro"/>
</dbReference>
<protein>
    <recommendedName>
        <fullName evidence="4">Transmembrane protein</fullName>
    </recommendedName>
</protein>
<feature type="transmembrane region" description="Helical" evidence="2">
    <location>
        <begin position="12"/>
        <end position="37"/>
    </location>
</feature>
<dbReference type="Gramene" id="rna133">
    <property type="protein sequence ID" value="RHN76760.1"/>
    <property type="gene ID" value="gene133"/>
</dbReference>
<dbReference type="EMBL" id="PSQE01000001">
    <property type="protein sequence ID" value="RHN76760.1"/>
    <property type="molecule type" value="Genomic_DNA"/>
</dbReference>
<evidence type="ECO:0000313" key="3">
    <source>
        <dbReference type="EMBL" id="RHN76760.1"/>
    </source>
</evidence>
<organism evidence="3">
    <name type="scientific">Medicago truncatula</name>
    <name type="common">Barrel medic</name>
    <name type="synonym">Medicago tribuloides</name>
    <dbReference type="NCBI Taxonomy" id="3880"/>
    <lineage>
        <taxon>Eukaryota</taxon>
        <taxon>Viridiplantae</taxon>
        <taxon>Streptophyta</taxon>
        <taxon>Embryophyta</taxon>
        <taxon>Tracheophyta</taxon>
        <taxon>Spermatophyta</taxon>
        <taxon>Magnoliopsida</taxon>
        <taxon>eudicotyledons</taxon>
        <taxon>Gunneridae</taxon>
        <taxon>Pentapetalae</taxon>
        <taxon>rosids</taxon>
        <taxon>fabids</taxon>
        <taxon>Fabales</taxon>
        <taxon>Fabaceae</taxon>
        <taxon>Papilionoideae</taxon>
        <taxon>50 kb inversion clade</taxon>
        <taxon>NPAAA clade</taxon>
        <taxon>Hologalegina</taxon>
        <taxon>IRL clade</taxon>
        <taxon>Trifolieae</taxon>
        <taxon>Medicago</taxon>
    </lineage>
</organism>
<proteinExistence type="predicted"/>
<dbReference type="InterPro" id="IPR044950">
    <property type="entry name" value="TED6/7"/>
</dbReference>
<dbReference type="AlphaFoldDB" id="A0A396JF02"/>
<name>A0A396JF02_MEDTR</name>
<feature type="compositionally biased region" description="Low complexity" evidence="1">
    <location>
        <begin position="269"/>
        <end position="283"/>
    </location>
</feature>
<reference evidence="3" key="1">
    <citation type="journal article" date="2018" name="Nat. Plants">
        <title>Whole-genome landscape of Medicago truncatula symbiotic genes.</title>
        <authorList>
            <person name="Pecrix Y."/>
            <person name="Gamas P."/>
            <person name="Carrere S."/>
        </authorList>
    </citation>
    <scope>NUCLEOTIDE SEQUENCE</scope>
    <source>
        <tissue evidence="3">Leaves</tissue>
    </source>
</reference>
<dbReference type="PANTHER" id="PTHR35697">
    <property type="entry name" value="OS08G0108300 PROTEIN"/>
    <property type="match status" value="1"/>
</dbReference>
<sequence>MASTQSDNSPIIIVVVVVCAGGLALLSLFTFVLFCCFQKRKEKKTQETDIIHIDEHKKGKETIVPGPFGQQAVVISVEDDVHVDESKKSKKLGHGLHANDAKSSSAIIHIDEHKKGKETIVPGPFGQQAVVISVEDDVHVDESKKSKKLGHGLHANDAKSSSAIIHIDEHKKGKETIVPGPFGQQAVVISVEDDVHVDESKKSKKLGHGLHANDAKSSSAIIHIDEHKKGMETIAPGPFGQQAVAISVEDDVHVDESKKSEKLGHGLHAKSSSAEANHHNSNSLEVGTSHGHHHQLENKS</sequence>
<feature type="region of interest" description="Disordered" evidence="1">
    <location>
        <begin position="253"/>
        <end position="300"/>
    </location>
</feature>